<proteinExistence type="predicted"/>
<reference evidence="7 8" key="1">
    <citation type="submission" date="2016-10" db="EMBL/GenBank/DDBJ databases">
        <authorList>
            <person name="de Groot N.N."/>
        </authorList>
    </citation>
    <scope>NUCLEOTIDE SEQUENCE [LARGE SCALE GENOMIC DNA]</scope>
    <source>
        <strain evidence="7 8">DSM 20678</strain>
    </source>
</reference>
<sequence length="212" mass="22867">MNLWGIFLSALIIGFSGAMMPGPMLGVTIDGSLKKGSVAGPMVVSGHGILELILVVVMAFGLKDFFANPKVAGLIGLVGGVFLMWMGYGMVRLAVRNAVSIQDGAKGRFSAQSLVLAGAVVSITNPYFIMWWATTGMEMIRQAYALGFLGVAFFYMGHILSDLIWYSAVSVGVSRGKKILSDVVYRRVIFALGLFLIGFSLYFMYSGVKMFV</sequence>
<feature type="transmembrane region" description="Helical" evidence="6">
    <location>
        <begin position="71"/>
        <end position="91"/>
    </location>
</feature>
<dbReference type="EMBL" id="FOXR01000004">
    <property type="protein sequence ID" value="SFP82066.1"/>
    <property type="molecule type" value="Genomic_DNA"/>
</dbReference>
<dbReference type="AlphaFoldDB" id="A0A1I5TI57"/>
<accession>A0A1I5TI57</accession>
<dbReference type="RefSeq" id="WP_092282015.1">
    <property type="nucleotide sequence ID" value="NZ_FOXR01000004.1"/>
</dbReference>
<feature type="transmembrane region" description="Helical" evidence="6">
    <location>
        <begin position="144"/>
        <end position="168"/>
    </location>
</feature>
<evidence type="ECO:0000256" key="2">
    <source>
        <dbReference type="ARBA" id="ARBA00022475"/>
    </source>
</evidence>
<dbReference type="STRING" id="937334.SAMN05444406_104115"/>
<evidence type="ECO:0000313" key="7">
    <source>
        <dbReference type="EMBL" id="SFP82066.1"/>
    </source>
</evidence>
<dbReference type="Proteomes" id="UP000198577">
    <property type="component" value="Unassembled WGS sequence"/>
</dbReference>
<keyword evidence="8" id="KW-1185">Reference proteome</keyword>
<evidence type="ECO:0000313" key="8">
    <source>
        <dbReference type="Proteomes" id="UP000198577"/>
    </source>
</evidence>
<keyword evidence="2" id="KW-1003">Cell membrane</keyword>
<dbReference type="Pfam" id="PF01810">
    <property type="entry name" value="LysE"/>
    <property type="match status" value="1"/>
</dbReference>
<dbReference type="GO" id="GO:0005886">
    <property type="term" value="C:plasma membrane"/>
    <property type="evidence" value="ECO:0007669"/>
    <property type="project" value="UniProtKB-SubCell"/>
</dbReference>
<evidence type="ECO:0000256" key="6">
    <source>
        <dbReference type="SAM" id="Phobius"/>
    </source>
</evidence>
<protein>
    <submittedName>
        <fullName evidence="7">Threonine/homoserine/homoserine lactone efflux protein</fullName>
    </submittedName>
</protein>
<dbReference type="PANTHER" id="PTHR38825">
    <property type="entry name" value="LYSINE EXPORTER PROTEIN (LYSE/YGGA)"/>
    <property type="match status" value="1"/>
</dbReference>
<comment type="subcellular location">
    <subcellularLocation>
        <location evidence="1">Cell membrane</location>
        <topology evidence="1">Multi-pass membrane protein</topology>
    </subcellularLocation>
</comment>
<keyword evidence="3 6" id="KW-0812">Transmembrane</keyword>
<dbReference type="PANTHER" id="PTHR38825:SF1">
    <property type="entry name" value="TRANSPORTER, LYSE FAMILY"/>
    <property type="match status" value="1"/>
</dbReference>
<evidence type="ECO:0000256" key="1">
    <source>
        <dbReference type="ARBA" id="ARBA00004651"/>
    </source>
</evidence>
<feature type="transmembrane region" description="Helical" evidence="6">
    <location>
        <begin position="111"/>
        <end position="132"/>
    </location>
</feature>
<organism evidence="7 8">
    <name type="scientific">Caldicoprobacter faecalis</name>
    <dbReference type="NCBI Taxonomy" id="937334"/>
    <lineage>
        <taxon>Bacteria</taxon>
        <taxon>Bacillati</taxon>
        <taxon>Bacillota</taxon>
        <taxon>Clostridia</taxon>
        <taxon>Caldicoprobacterales</taxon>
        <taxon>Caldicoprobacteraceae</taxon>
        <taxon>Caldicoprobacter</taxon>
    </lineage>
</organism>
<gene>
    <name evidence="7" type="ORF">SAMN05444406_104115</name>
</gene>
<evidence type="ECO:0000256" key="3">
    <source>
        <dbReference type="ARBA" id="ARBA00022692"/>
    </source>
</evidence>
<evidence type="ECO:0000256" key="5">
    <source>
        <dbReference type="ARBA" id="ARBA00023136"/>
    </source>
</evidence>
<dbReference type="OrthoDB" id="9784202at2"/>
<evidence type="ECO:0000256" key="4">
    <source>
        <dbReference type="ARBA" id="ARBA00022989"/>
    </source>
</evidence>
<keyword evidence="5 6" id="KW-0472">Membrane</keyword>
<dbReference type="GO" id="GO:0006865">
    <property type="term" value="P:amino acid transport"/>
    <property type="evidence" value="ECO:0007669"/>
    <property type="project" value="InterPro"/>
</dbReference>
<feature type="transmembrane region" description="Helical" evidence="6">
    <location>
        <begin position="188"/>
        <end position="208"/>
    </location>
</feature>
<dbReference type="InterPro" id="IPR001123">
    <property type="entry name" value="LeuE-type"/>
</dbReference>
<feature type="transmembrane region" description="Helical" evidence="6">
    <location>
        <begin position="42"/>
        <end position="62"/>
    </location>
</feature>
<keyword evidence="4 6" id="KW-1133">Transmembrane helix</keyword>
<name>A0A1I5TI57_9FIRM</name>